<organism evidence="2 3">
    <name type="scientific">Frigidibacter albus</name>
    <dbReference type="NCBI Taxonomy" id="1465486"/>
    <lineage>
        <taxon>Bacteria</taxon>
        <taxon>Pseudomonadati</taxon>
        <taxon>Pseudomonadota</taxon>
        <taxon>Alphaproteobacteria</taxon>
        <taxon>Rhodobacterales</taxon>
        <taxon>Paracoccaceae</taxon>
        <taxon>Frigidibacter</taxon>
    </lineage>
</organism>
<evidence type="ECO:0000313" key="3">
    <source>
        <dbReference type="Proteomes" id="UP000477083"/>
    </source>
</evidence>
<dbReference type="InterPro" id="IPR029045">
    <property type="entry name" value="ClpP/crotonase-like_dom_sf"/>
</dbReference>
<reference evidence="2 3" key="1">
    <citation type="submission" date="2020-01" db="EMBL/GenBank/DDBJ databases">
        <title>Frigidibacter albus SP32T (=CGMCC 1.13995T).</title>
        <authorList>
            <person name="Liao X."/>
        </authorList>
    </citation>
    <scope>NUCLEOTIDE SEQUENCE [LARGE SCALE GENOMIC DNA]</scope>
    <source>
        <strain evidence="2 3">SP32</strain>
    </source>
</reference>
<gene>
    <name evidence="2" type="ORF">GS660_08350</name>
</gene>
<evidence type="ECO:0000313" key="2">
    <source>
        <dbReference type="EMBL" id="MZQ89110.1"/>
    </source>
</evidence>
<keyword evidence="3" id="KW-1185">Reference proteome</keyword>
<evidence type="ECO:0000256" key="1">
    <source>
        <dbReference type="SAM" id="MobiDB-lite"/>
    </source>
</evidence>
<dbReference type="EMBL" id="WWNR01000004">
    <property type="protein sequence ID" value="MZQ89110.1"/>
    <property type="molecule type" value="Genomic_DNA"/>
</dbReference>
<dbReference type="AlphaFoldDB" id="A0A6L8VIV9"/>
<protein>
    <recommendedName>
        <fullName evidence="4">Periplasmic protein-like protein</fullName>
    </recommendedName>
</protein>
<accession>A0A6L8VIV9</accession>
<name>A0A6L8VIV9_9RHOB</name>
<sequence length="233" mass="24462">MLVAQIGIGAALLWIDLNASARSGATAPQLFAPPGTGPETRPYAPDRRPGTPAMREMPQRLEFGTEGAAMTLIGQIAPGDAQRFTDYIEAKRAEGARPTALQIDSSGGSVADALAIGRQVRALAMTTAVGEGAVCLSACPYILAGGTTRSADPAAVVGVHQHYFGENTLLPAFLAVEDVQRGQGAVIEYLDEMGVDTLLMAPALKTPPDEIFVLDAEDLRRYRLVTDAPDTEG</sequence>
<evidence type="ECO:0008006" key="4">
    <source>
        <dbReference type="Google" id="ProtNLM"/>
    </source>
</evidence>
<feature type="region of interest" description="Disordered" evidence="1">
    <location>
        <begin position="26"/>
        <end position="52"/>
    </location>
</feature>
<comment type="caution">
    <text evidence="2">The sequence shown here is derived from an EMBL/GenBank/DDBJ whole genome shotgun (WGS) entry which is preliminary data.</text>
</comment>
<dbReference type="Gene3D" id="3.90.226.10">
    <property type="entry name" value="2-enoyl-CoA Hydratase, Chain A, domain 1"/>
    <property type="match status" value="1"/>
</dbReference>
<proteinExistence type="predicted"/>
<dbReference type="OrthoDB" id="5936191at2"/>
<dbReference type="Proteomes" id="UP000477083">
    <property type="component" value="Unassembled WGS sequence"/>
</dbReference>
<dbReference type="SUPFAM" id="SSF52096">
    <property type="entry name" value="ClpP/crotonase"/>
    <property type="match status" value="1"/>
</dbReference>